<feature type="region of interest" description="Disordered" evidence="2">
    <location>
        <begin position="1105"/>
        <end position="1137"/>
    </location>
</feature>
<feature type="compositionally biased region" description="Polar residues" evidence="2">
    <location>
        <begin position="1652"/>
        <end position="1676"/>
    </location>
</feature>
<feature type="compositionally biased region" description="Low complexity" evidence="2">
    <location>
        <begin position="1240"/>
        <end position="1251"/>
    </location>
</feature>
<accession>A0A2G1W6A2</accession>
<evidence type="ECO:0000256" key="3">
    <source>
        <dbReference type="SAM" id="Phobius"/>
    </source>
</evidence>
<feature type="compositionally biased region" description="Basic and acidic residues" evidence="2">
    <location>
        <begin position="1721"/>
        <end position="1733"/>
    </location>
</feature>
<sequence>MSEVPYGLTSELPSTNHHAPSELLPATRGALRAFARRRATLQFCRGIAVGVTMLIAGMILLALIDHFMRPTTLPRIVLSILAYAFAGWMAYRNGIKSAFRSSQSEVASSFETAQTKLRGQVLSAVELSEVEHLNGSPDFRRKLQTHVANQMGGIEVRRLLPWKLIQQTLLVLFSLLIIIAALGLIPTLELPRRFARVLLPIAPIQRASLTKIHLIQPDPPSGMVAEGDLVGVMVEVDRLGRSEVWLEIRDELGSERQRMVRRSAEDVEPSVSADASLPTYSANLPVQQTPMDYRILAGDAETLWYTLTPQPRPRATSFLKEYQYPTHLKLPNETVTDEHGDLAAFVGTKVTMRVVFDQPVRDAEMLFSSRGSGLALSAVSTDSHQFEITVPISTPGSYRLDAIGSGTGLNNPFSPRYTIDPVIDRNPIAMWDESTQRRQIVSPAAVLSLTGHLEDDVPMDHVIQQILLEGEGVTEIKTELDTPSRIAEVNLKWDLARFDGREKPDVTLPSGSRLKTRLIAVDRSGHRGQSNWIDVFIAQSDFDPDRHHDLFETRELTRRITTWFEELNLIGEGIQTSMKEAIDSPETKSFLLEPELADQFQRLRSEWELISGFGGEEDSGTPNEESQISIHKRLSLLSDPVMVDQWSQLDSAANYALEQTTLHYQAWQRIGEQLPTKELASQRKRLAGSYVGNLRSLTQLTSRSIDFSQATLAVELARGLSKDLQTIQTSAAMLGDANSNIPIVRLPGQSELLKQQLLQISQLLKSLDSDLPQEVNKLHERIHRFVDDRTQSISDALEKLRTSQDGNSERPFRNTIKQFAKDIQALRVHSLVSGNVFNQIASSTKEFTAEPIGWSGPLRTLNRTGKQWTDQQRKTVSLSERGNSNDLTESKAIQQVHAEYFLELRATILRRLGRIEQVEEARTDSQVITSADLDLIVRTLDAITAEGFISPENSDLDSVAFFDKVSKAVMTLESGNKLHRAARQLQYVADRERYPIDWTDSVIQQPLRLKYIQVANEIPMAQIRHLGLDSETGQQLQETRWNHDANQARERMDHRLWSNEPIVSAAIPLETILKTYQSSWAAIDPLMEEAREFLRGLTASLADQARQAAEEAKQQSDSIEEDQAKRPNSPAEVANDAESKFEALKDQVGEIAEQLADRANNADYSDADEAQAARDADRAIAAIEKQTEQVASQLRENEPEKATQSLDDLSETLEAIADHFDAVDSGEDASETRETLNEFSPNSDSNSPTDDQFGAAESVAKANQMTPEQLLEQLEKKLPTDEPMQDSLQEITDQTVRAAEQMVREAANEETALRRNLERSDSEFSERKRVARNELRSLSARANAVRDHLLTMADQASNWSNETSTQREIQQIRDQLLKATQKTNDVQNDNALLDELQAANESLREAVKEAANQTSAINDKANESQKNALHNNEQSRTKAARQLESMQRRGKNSYLQSLQRENQQWSRNVDEAGRRIQQAQNQERNAQKSLDRAQEQQKKHPGEEWAAKEVTNKQAQVKEAQSAADAAKQTRDLARKSESQANQRYEDARNRAVANLDAANPAAELLSRVTQQATEELRDLSKSLDANQKSLAIEDSLKSPESSNEQFANQQSRLQRSVAMASEELRRAARHEERLGNKTAAANLDEIANDIESVNEQPMSTAQESLQSGQTQQANQRLADAAAQLQENADALAKQSANDSAGDNQTGSDSKDGPSSPQSEKLAKTLDELDRALHSPPPESQDIEAQSDESESSQSQQNSESQPSDQSSEGSSGQSPSDGSPSQASDQSGSPDGSSQQQTSGQASSTLAEAAQQAIRNLAQQRQRQLQQIAQAGEPSQPSDQESAQQSSSEANNPANGEGQNRENSLIDASDWNIADGDWGALRERQTDEVVQDRKVRIPMTYRKAVQAYFEAVSAEAAKSTSSQQRSDR</sequence>
<evidence type="ECO:0000313" key="5">
    <source>
        <dbReference type="Proteomes" id="UP000225740"/>
    </source>
</evidence>
<feature type="compositionally biased region" description="Basic and acidic residues" evidence="2">
    <location>
        <begin position="1623"/>
        <end position="1636"/>
    </location>
</feature>
<feature type="compositionally biased region" description="Polar residues" evidence="2">
    <location>
        <begin position="1695"/>
        <end position="1719"/>
    </location>
</feature>
<evidence type="ECO:0000256" key="2">
    <source>
        <dbReference type="SAM" id="MobiDB-lite"/>
    </source>
</evidence>
<feature type="coiled-coil region" evidence="1">
    <location>
        <begin position="1296"/>
        <end position="1323"/>
    </location>
</feature>
<feature type="transmembrane region" description="Helical" evidence="3">
    <location>
        <begin position="73"/>
        <end position="91"/>
    </location>
</feature>
<proteinExistence type="predicted"/>
<protein>
    <submittedName>
        <fullName evidence="4">Peptidase</fullName>
    </submittedName>
</protein>
<dbReference type="RefSeq" id="WP_099261308.1">
    <property type="nucleotide sequence ID" value="NZ_NIZW01000010.1"/>
</dbReference>
<dbReference type="EMBL" id="NIZW01000010">
    <property type="protein sequence ID" value="PHQ34557.1"/>
    <property type="molecule type" value="Genomic_DNA"/>
</dbReference>
<keyword evidence="3" id="KW-1133">Transmembrane helix</keyword>
<evidence type="ECO:0000256" key="1">
    <source>
        <dbReference type="SAM" id="Coils"/>
    </source>
</evidence>
<feature type="compositionally biased region" description="Polar residues" evidence="2">
    <location>
        <begin position="1599"/>
        <end position="1615"/>
    </location>
</feature>
<feature type="compositionally biased region" description="Polar residues" evidence="2">
    <location>
        <begin position="1453"/>
        <end position="1467"/>
    </location>
</feature>
<feature type="region of interest" description="Disordered" evidence="2">
    <location>
        <begin position="1594"/>
        <end position="1870"/>
    </location>
</feature>
<comment type="caution">
    <text evidence="4">The sequence shown here is derived from an EMBL/GenBank/DDBJ whole genome shotgun (WGS) entry which is preliminary data.</text>
</comment>
<feature type="compositionally biased region" description="Acidic residues" evidence="2">
    <location>
        <begin position="1741"/>
        <end position="1751"/>
    </location>
</feature>
<feature type="region of interest" description="Disordered" evidence="2">
    <location>
        <begin position="1222"/>
        <end position="1253"/>
    </location>
</feature>
<gene>
    <name evidence="4" type="ORF">CEE69_14145</name>
</gene>
<feature type="compositionally biased region" description="Low complexity" evidence="2">
    <location>
        <begin position="1752"/>
        <end position="1856"/>
    </location>
</feature>
<dbReference type="OrthoDB" id="219309at2"/>
<keyword evidence="1" id="KW-0175">Coiled coil</keyword>
<dbReference type="Proteomes" id="UP000225740">
    <property type="component" value="Unassembled WGS sequence"/>
</dbReference>
<feature type="region of interest" description="Disordered" evidence="2">
    <location>
        <begin position="1"/>
        <end position="20"/>
    </location>
</feature>
<feature type="transmembrane region" description="Helical" evidence="3">
    <location>
        <begin position="46"/>
        <end position="67"/>
    </location>
</feature>
<keyword evidence="5" id="KW-1185">Reference proteome</keyword>
<organism evidence="4 5">
    <name type="scientific">Rhodopirellula bahusiensis</name>
    <dbReference type="NCBI Taxonomy" id="2014065"/>
    <lineage>
        <taxon>Bacteria</taxon>
        <taxon>Pseudomonadati</taxon>
        <taxon>Planctomycetota</taxon>
        <taxon>Planctomycetia</taxon>
        <taxon>Pirellulales</taxon>
        <taxon>Pirellulaceae</taxon>
        <taxon>Rhodopirellula</taxon>
    </lineage>
</organism>
<evidence type="ECO:0000313" key="4">
    <source>
        <dbReference type="EMBL" id="PHQ34557.1"/>
    </source>
</evidence>
<feature type="transmembrane region" description="Helical" evidence="3">
    <location>
        <begin position="168"/>
        <end position="188"/>
    </location>
</feature>
<reference evidence="4 5" key="1">
    <citation type="submission" date="2017-06" db="EMBL/GenBank/DDBJ databases">
        <title>Description of Rhodopirellula bahusiensis sp. nov.</title>
        <authorList>
            <person name="Kizina J."/>
            <person name="Harder J."/>
        </authorList>
    </citation>
    <scope>NUCLEOTIDE SEQUENCE [LARGE SCALE GENOMIC DNA]</scope>
    <source>
        <strain evidence="4 5">SWK21</strain>
    </source>
</reference>
<keyword evidence="3" id="KW-0812">Transmembrane</keyword>
<name>A0A2G1W6A2_9BACT</name>
<feature type="compositionally biased region" description="Basic and acidic residues" evidence="2">
    <location>
        <begin position="1528"/>
        <end position="1547"/>
    </location>
</feature>
<dbReference type="GeneID" id="90609235"/>
<feature type="compositionally biased region" description="Basic and acidic residues" evidence="2">
    <location>
        <begin position="1485"/>
        <end position="1511"/>
    </location>
</feature>
<keyword evidence="3" id="KW-0472">Membrane</keyword>
<feature type="region of interest" description="Disordered" evidence="2">
    <location>
        <begin position="1406"/>
        <end position="1547"/>
    </location>
</feature>
<feature type="compositionally biased region" description="Polar residues" evidence="2">
    <location>
        <begin position="1424"/>
        <end position="1434"/>
    </location>
</feature>